<keyword evidence="10" id="KW-0472">Membrane</keyword>
<dbReference type="GO" id="GO:0005743">
    <property type="term" value="C:mitochondrial inner membrane"/>
    <property type="evidence" value="ECO:0007669"/>
    <property type="project" value="UniProtKB-SubCell"/>
</dbReference>
<keyword evidence="5" id="KW-0813">Transport</keyword>
<dbReference type="RefSeq" id="XP_003729500.1">
    <property type="nucleotide sequence ID" value="XM_003729452.3"/>
</dbReference>
<dbReference type="FunCoup" id="A0A7M7LLL8">
    <property type="interactions" value="1342"/>
</dbReference>
<evidence type="ECO:0000256" key="9">
    <source>
        <dbReference type="ARBA" id="ARBA00023128"/>
    </source>
</evidence>
<reference evidence="13" key="2">
    <citation type="submission" date="2021-01" db="UniProtKB">
        <authorList>
            <consortium name="EnsemblMetazoa"/>
        </authorList>
    </citation>
    <scope>IDENTIFICATION</scope>
</reference>
<evidence type="ECO:0000256" key="6">
    <source>
        <dbReference type="ARBA" id="ARBA00022660"/>
    </source>
</evidence>
<evidence type="ECO:0000256" key="1">
    <source>
        <dbReference type="ARBA" id="ARBA00003195"/>
    </source>
</evidence>
<feature type="disulfide bond" evidence="12">
    <location>
        <begin position="30"/>
        <end position="63"/>
    </location>
</feature>
<dbReference type="GeneID" id="100892853"/>
<evidence type="ECO:0000256" key="8">
    <source>
        <dbReference type="ARBA" id="ARBA00022982"/>
    </source>
</evidence>
<evidence type="ECO:0000256" key="5">
    <source>
        <dbReference type="ARBA" id="ARBA00022448"/>
    </source>
</evidence>
<organism evidence="13 14">
    <name type="scientific">Strongylocentrotus purpuratus</name>
    <name type="common">Purple sea urchin</name>
    <dbReference type="NCBI Taxonomy" id="7668"/>
    <lineage>
        <taxon>Eukaryota</taxon>
        <taxon>Metazoa</taxon>
        <taxon>Echinodermata</taxon>
        <taxon>Eleutherozoa</taxon>
        <taxon>Echinozoa</taxon>
        <taxon>Echinoidea</taxon>
        <taxon>Euechinoidea</taxon>
        <taxon>Echinacea</taxon>
        <taxon>Camarodonta</taxon>
        <taxon>Echinidea</taxon>
        <taxon>Strongylocentrotidae</taxon>
        <taxon>Strongylocentrotus</taxon>
    </lineage>
</organism>
<dbReference type="PANTHER" id="PTHR21268">
    <property type="entry name" value="NADH DEHYDROGENASE [UBIQUINONE] IRON-SULFUR PROTEIN 5"/>
    <property type="match status" value="1"/>
</dbReference>
<keyword evidence="11 12" id="KW-1015">Disulfide bond</keyword>
<evidence type="ECO:0008006" key="15">
    <source>
        <dbReference type="Google" id="ProtNLM"/>
    </source>
</evidence>
<evidence type="ECO:0000256" key="12">
    <source>
        <dbReference type="PIRSR" id="PIRSR619342-50"/>
    </source>
</evidence>
<dbReference type="PANTHER" id="PTHR21268:SF2">
    <property type="entry name" value="NADH DEHYDROGENASE [UBIQUINONE] IRON-SULFUR PROTEIN 5"/>
    <property type="match status" value="1"/>
</dbReference>
<evidence type="ECO:0000256" key="7">
    <source>
        <dbReference type="ARBA" id="ARBA00022792"/>
    </source>
</evidence>
<evidence type="ECO:0000256" key="10">
    <source>
        <dbReference type="ARBA" id="ARBA00023136"/>
    </source>
</evidence>
<accession>A0A7M7LLL8</accession>
<dbReference type="Proteomes" id="UP000007110">
    <property type="component" value="Unassembled WGS sequence"/>
</dbReference>
<dbReference type="OrthoDB" id="9992197at2759"/>
<evidence type="ECO:0000256" key="4">
    <source>
        <dbReference type="ARBA" id="ARBA00007372"/>
    </source>
</evidence>
<dbReference type="GO" id="GO:0005758">
    <property type="term" value="C:mitochondrial intermembrane space"/>
    <property type="evidence" value="ECO:0007669"/>
    <property type="project" value="UniProtKB-SubCell"/>
</dbReference>
<keyword evidence="9" id="KW-0496">Mitochondrion</keyword>
<dbReference type="KEGG" id="spu:100892853"/>
<keyword evidence="7" id="KW-0999">Mitochondrion inner membrane</keyword>
<evidence type="ECO:0000256" key="2">
    <source>
        <dbReference type="ARBA" id="ARBA00004569"/>
    </source>
</evidence>
<dbReference type="InParanoid" id="A0A7M7LLL8"/>
<evidence type="ECO:0000313" key="14">
    <source>
        <dbReference type="Proteomes" id="UP000007110"/>
    </source>
</evidence>
<name>A0A7M7LLL8_STRPU</name>
<feature type="disulfide bond" evidence="12">
    <location>
        <begin position="40"/>
        <end position="53"/>
    </location>
</feature>
<protein>
    <recommendedName>
        <fullName evidence="15">Complex I-15 kDa</fullName>
    </recommendedName>
</protein>
<keyword evidence="6" id="KW-0679">Respiratory chain</keyword>
<dbReference type="Pfam" id="PF10200">
    <property type="entry name" value="Ndufs5"/>
    <property type="match status" value="1"/>
</dbReference>
<dbReference type="OMA" id="RQQRDKM"/>
<dbReference type="AlphaFoldDB" id="A0A7M7LLL8"/>
<sequence length="95" mass="10941">MALFRFYDFDKVYTTHQGLDGYGGLPDPKCKYYEADYIRCAAEIGVTRAQKECAPELADFRECITGSKRIERMKTIIKHRDQLIKAGKYTPPAKQ</sequence>
<comment type="function">
    <text evidence="1">Accessory subunit of the mitochondrial membrane respiratory chain NADH dehydrogenase (Complex I), that is believed not to be involved in catalysis. Complex I functions in the transfer of electrons from NADH to the respiratory chain. The immediate electron acceptor for the enzyme is believed to be ubiquinone.</text>
</comment>
<comment type="subcellular location">
    <subcellularLocation>
        <location evidence="3">Mitochondrion inner membrane</location>
        <topology evidence="3">Peripheral membrane protein</topology>
    </subcellularLocation>
    <subcellularLocation>
        <location evidence="2">Mitochondrion intermembrane space</location>
    </subcellularLocation>
</comment>
<dbReference type="EnsemblMetazoa" id="XM_003729452">
    <property type="protein sequence ID" value="XP_003729500"/>
    <property type="gene ID" value="LOC100892853"/>
</dbReference>
<comment type="similarity">
    <text evidence="4">Belongs to the complex I NDUFS5 subunit family.</text>
</comment>
<proteinExistence type="inferred from homology"/>
<keyword evidence="14" id="KW-1185">Reference proteome</keyword>
<reference evidence="14" key="1">
    <citation type="submission" date="2015-02" db="EMBL/GenBank/DDBJ databases">
        <title>Genome sequencing for Strongylocentrotus purpuratus.</title>
        <authorList>
            <person name="Murali S."/>
            <person name="Liu Y."/>
            <person name="Vee V."/>
            <person name="English A."/>
            <person name="Wang M."/>
            <person name="Skinner E."/>
            <person name="Han Y."/>
            <person name="Muzny D.M."/>
            <person name="Worley K.C."/>
            <person name="Gibbs R.A."/>
        </authorList>
    </citation>
    <scope>NUCLEOTIDE SEQUENCE</scope>
</reference>
<evidence type="ECO:0000313" key="13">
    <source>
        <dbReference type="EnsemblMetazoa" id="XP_003729500"/>
    </source>
</evidence>
<keyword evidence="8" id="KW-0249">Electron transport</keyword>
<evidence type="ECO:0000256" key="11">
    <source>
        <dbReference type="ARBA" id="ARBA00023157"/>
    </source>
</evidence>
<dbReference type="InterPro" id="IPR019342">
    <property type="entry name" value="NADH_UbQ_OxRdtase_FeS-su5"/>
</dbReference>
<evidence type="ECO:0000256" key="3">
    <source>
        <dbReference type="ARBA" id="ARBA00004637"/>
    </source>
</evidence>